<evidence type="ECO:0000256" key="2">
    <source>
        <dbReference type="ARBA" id="ARBA00022692"/>
    </source>
</evidence>
<dbReference type="GO" id="GO:0005384">
    <property type="term" value="F:manganese ion transmembrane transporter activity"/>
    <property type="evidence" value="ECO:0007669"/>
    <property type="project" value="InterPro"/>
</dbReference>
<keyword evidence="3 5" id="KW-1133">Transmembrane helix</keyword>
<keyword evidence="4 5" id="KW-0472">Membrane</keyword>
<proteinExistence type="predicted"/>
<dbReference type="HOGENOM" id="CLU_038957_3_0_11"/>
<dbReference type="AlphaFoldDB" id="S2YY02"/>
<dbReference type="Proteomes" id="UP000014408">
    <property type="component" value="Unassembled WGS sequence"/>
</dbReference>
<keyword evidence="2 5" id="KW-0812">Transmembrane</keyword>
<organism evidence="6 7">
    <name type="scientific">Corynebacterium pyruviciproducens ATCC BAA-1742</name>
    <dbReference type="NCBI Taxonomy" id="1125779"/>
    <lineage>
        <taxon>Bacteria</taxon>
        <taxon>Bacillati</taxon>
        <taxon>Actinomycetota</taxon>
        <taxon>Actinomycetes</taxon>
        <taxon>Mycobacteriales</taxon>
        <taxon>Corynebacteriaceae</taxon>
        <taxon>Corynebacterium</taxon>
    </lineage>
</organism>
<reference evidence="6 7" key="1">
    <citation type="submission" date="2013-05" db="EMBL/GenBank/DDBJ databases">
        <title>The Genome Sequence of Corynebacterium pyruviciproducens 1773O (ATCC BAA-1742).</title>
        <authorList>
            <consortium name="The Broad Institute Genomics Platform"/>
            <person name="Earl A."/>
            <person name="Ward D."/>
            <person name="Feldgarden M."/>
            <person name="Gevers D."/>
            <person name="Tong J."/>
            <person name="Walker B."/>
            <person name="Young S."/>
            <person name="Zeng Q."/>
            <person name="Gargeya S."/>
            <person name="Fitzgerald M."/>
            <person name="Haas B."/>
            <person name="Abouelleil A."/>
            <person name="Allen A.W."/>
            <person name="Alvarado L."/>
            <person name="Arachchi H.M."/>
            <person name="Berlin A.M."/>
            <person name="Chapman S.B."/>
            <person name="Gainer-Dewar J."/>
            <person name="Goldberg J."/>
            <person name="Griggs A."/>
            <person name="Gujja S."/>
            <person name="Hansen M."/>
            <person name="Howarth C."/>
            <person name="Imamovic A."/>
            <person name="Ireland A."/>
            <person name="Larimer J."/>
            <person name="McCowan C."/>
            <person name="Murphy C."/>
            <person name="Pearson M."/>
            <person name="Poon T.W."/>
            <person name="Priest M."/>
            <person name="Roberts A."/>
            <person name="Saif S."/>
            <person name="Shea T."/>
            <person name="Sisk P."/>
            <person name="Sykes S."/>
            <person name="Wortman J."/>
            <person name="Nusbaum C."/>
            <person name="Birren B."/>
        </authorList>
    </citation>
    <scope>NUCLEOTIDE SEQUENCE [LARGE SCALE GENOMIC DNA]</scope>
    <source>
        <strain evidence="6 7">ATCC BAA-1742</strain>
    </source>
</reference>
<dbReference type="CDD" id="cd02432">
    <property type="entry name" value="Nodulin-21_like_1"/>
    <property type="match status" value="1"/>
</dbReference>
<feature type="transmembrane region" description="Helical" evidence="5">
    <location>
        <begin position="206"/>
        <end position="225"/>
    </location>
</feature>
<evidence type="ECO:0000256" key="1">
    <source>
        <dbReference type="ARBA" id="ARBA00004127"/>
    </source>
</evidence>
<evidence type="ECO:0000256" key="3">
    <source>
        <dbReference type="ARBA" id="ARBA00022989"/>
    </source>
</evidence>
<evidence type="ECO:0000256" key="4">
    <source>
        <dbReference type="ARBA" id="ARBA00023136"/>
    </source>
</evidence>
<dbReference type="PATRIC" id="fig|1125779.3.peg.1338"/>
<name>S2YY02_9CORY</name>
<dbReference type="eggNOG" id="COG1814">
    <property type="taxonomic scope" value="Bacteria"/>
</dbReference>
<dbReference type="GO" id="GO:0030026">
    <property type="term" value="P:intracellular manganese ion homeostasis"/>
    <property type="evidence" value="ECO:0007669"/>
    <property type="project" value="InterPro"/>
</dbReference>
<comment type="caution">
    <text evidence="6">The sequence shown here is derived from an EMBL/GenBank/DDBJ whole genome shotgun (WGS) entry which is preliminary data.</text>
</comment>
<dbReference type="PANTHER" id="PTHR31851">
    <property type="entry name" value="FE(2+)/MN(2+) TRANSPORTER PCL1"/>
    <property type="match status" value="1"/>
</dbReference>
<accession>S2YY02</accession>
<evidence type="ECO:0000313" key="6">
    <source>
        <dbReference type="EMBL" id="EPD69151.1"/>
    </source>
</evidence>
<feature type="transmembrane region" description="Helical" evidence="5">
    <location>
        <begin position="173"/>
        <end position="194"/>
    </location>
</feature>
<comment type="subcellular location">
    <subcellularLocation>
        <location evidence="1">Endomembrane system</location>
        <topology evidence="1">Multi-pass membrane protein</topology>
    </subcellularLocation>
</comment>
<keyword evidence="7" id="KW-1185">Reference proteome</keyword>
<evidence type="ECO:0008006" key="8">
    <source>
        <dbReference type="Google" id="ProtNLM"/>
    </source>
</evidence>
<dbReference type="GO" id="GO:0012505">
    <property type="term" value="C:endomembrane system"/>
    <property type="evidence" value="ECO:0007669"/>
    <property type="project" value="UniProtKB-SubCell"/>
</dbReference>
<gene>
    <name evidence="6" type="ORF">HMPREF1219_01375</name>
</gene>
<evidence type="ECO:0000256" key="5">
    <source>
        <dbReference type="SAM" id="Phobius"/>
    </source>
</evidence>
<dbReference type="InterPro" id="IPR008217">
    <property type="entry name" value="Ccc1_fam"/>
</dbReference>
<sequence length="229" mass="23207">MEEKTSIAAKLNWLRAGVLGANDGIISTAGVVMGVAATGAALGEIATAGMAAVTAGAVSMALGEYVSVSAQRDTERAMISQHAEEVRDTPDDLEADIVSTLEKRGLNPETARVAAQELAAGDLLHAHLMVHHNVDSKELTNPWAAALSSAVAFLLGSIFPLVAVVVAPAGSRGLVTLIATVVALCVTGGISAMLSEGSTARSVTRLVVGGALAMAITYGLGYLFGEVAL</sequence>
<dbReference type="EMBL" id="ATBY01000014">
    <property type="protein sequence ID" value="EPD69151.1"/>
    <property type="molecule type" value="Genomic_DNA"/>
</dbReference>
<evidence type="ECO:0000313" key="7">
    <source>
        <dbReference type="Proteomes" id="UP000014408"/>
    </source>
</evidence>
<dbReference type="STRING" id="1125779.HMPREF1219_01375"/>
<protein>
    <recommendedName>
        <fullName evidence="8">TIGR00267 family protein</fullName>
    </recommendedName>
</protein>
<dbReference type="RefSeq" id="WP_016458122.1">
    <property type="nucleotide sequence ID" value="NZ_KE150447.1"/>
</dbReference>
<dbReference type="Pfam" id="PF01988">
    <property type="entry name" value="VIT1"/>
    <property type="match status" value="1"/>
</dbReference>
<feature type="transmembrane region" description="Helical" evidence="5">
    <location>
        <begin position="143"/>
        <end position="167"/>
    </location>
</feature>